<dbReference type="RefSeq" id="WP_188748245.1">
    <property type="nucleotide sequence ID" value="NZ_BMIJ01000004.1"/>
</dbReference>
<dbReference type="Gene3D" id="2.30.110.10">
    <property type="entry name" value="Electron Transport, Fmn-binding Protein, Chain A"/>
    <property type="match status" value="1"/>
</dbReference>
<feature type="domain" description="Flavin reductase like" evidence="8">
    <location>
        <begin position="13"/>
        <end position="161"/>
    </location>
</feature>
<dbReference type="EMBL" id="BMIJ01000004">
    <property type="protein sequence ID" value="GGB95743.1"/>
    <property type="molecule type" value="Genomic_DNA"/>
</dbReference>
<evidence type="ECO:0000256" key="1">
    <source>
        <dbReference type="ARBA" id="ARBA00005112"/>
    </source>
</evidence>
<evidence type="ECO:0000256" key="6">
    <source>
        <dbReference type="ARBA" id="ARBA00023002"/>
    </source>
</evidence>
<protein>
    <recommendedName>
        <fullName evidence="3">4-hydroxyphenylacetate 3-monooxygenase reductase component</fullName>
    </recommendedName>
</protein>
<name>A0ABQ1KD41_9GAMM</name>
<evidence type="ECO:0000256" key="4">
    <source>
        <dbReference type="ARBA" id="ARBA00022630"/>
    </source>
</evidence>
<dbReference type="InterPro" id="IPR050268">
    <property type="entry name" value="NADH-dep_flavin_reductase"/>
</dbReference>
<evidence type="ECO:0000259" key="8">
    <source>
        <dbReference type="SMART" id="SM00903"/>
    </source>
</evidence>
<evidence type="ECO:0000256" key="3">
    <source>
        <dbReference type="ARBA" id="ARBA00015398"/>
    </source>
</evidence>
<keyword evidence="7" id="KW-0520">NAD</keyword>
<proteinExistence type="inferred from homology"/>
<comment type="pathway">
    <text evidence="1">Aromatic compound metabolism; 4-hydroxyphenylacetate degradation; pyruvate and succinate semialdehyde from 4-hydroxyphenylacetate: step 1/7.</text>
</comment>
<dbReference type="SMART" id="SM00903">
    <property type="entry name" value="Flavin_Reduct"/>
    <property type="match status" value="1"/>
</dbReference>
<evidence type="ECO:0000313" key="9">
    <source>
        <dbReference type="EMBL" id="GGB95743.1"/>
    </source>
</evidence>
<accession>A0ABQ1KD41</accession>
<comment type="similarity">
    <text evidence="2">Belongs to the non-flavoprotein flavin reductase family. HpaC subfamily.</text>
</comment>
<evidence type="ECO:0000256" key="5">
    <source>
        <dbReference type="ARBA" id="ARBA00022797"/>
    </source>
</evidence>
<dbReference type="InterPro" id="IPR002563">
    <property type="entry name" value="Flavin_Rdtase-like_dom"/>
</dbReference>
<dbReference type="Pfam" id="PF01613">
    <property type="entry name" value="Flavin_Reduct"/>
    <property type="match status" value="1"/>
</dbReference>
<dbReference type="InterPro" id="IPR011982">
    <property type="entry name" value="HPA_mOase_red"/>
</dbReference>
<dbReference type="PANTHER" id="PTHR30466">
    <property type="entry name" value="FLAVIN REDUCTASE"/>
    <property type="match status" value="1"/>
</dbReference>
<dbReference type="PANTHER" id="PTHR30466:SF1">
    <property type="entry name" value="FMN REDUCTASE (NADH) RUTF"/>
    <property type="match status" value="1"/>
</dbReference>
<dbReference type="InterPro" id="IPR012349">
    <property type="entry name" value="Split_barrel_FMN-bd"/>
</dbReference>
<keyword evidence="10" id="KW-1185">Reference proteome</keyword>
<dbReference type="NCBIfam" id="TIGR02296">
    <property type="entry name" value="HpaC"/>
    <property type="match status" value="1"/>
</dbReference>
<keyword evidence="6" id="KW-0560">Oxidoreductase</keyword>
<keyword evidence="4" id="KW-0285">Flavoprotein</keyword>
<organism evidence="9 10">
    <name type="scientific">Marinobacterium zhoushanense</name>
    <dbReference type="NCBI Taxonomy" id="1679163"/>
    <lineage>
        <taxon>Bacteria</taxon>
        <taxon>Pseudomonadati</taxon>
        <taxon>Pseudomonadota</taxon>
        <taxon>Gammaproteobacteria</taxon>
        <taxon>Oceanospirillales</taxon>
        <taxon>Oceanospirillaceae</taxon>
        <taxon>Marinobacterium</taxon>
    </lineage>
</organism>
<dbReference type="Proteomes" id="UP000629025">
    <property type="component" value="Unassembled WGS sequence"/>
</dbReference>
<evidence type="ECO:0000313" key="10">
    <source>
        <dbReference type="Proteomes" id="UP000629025"/>
    </source>
</evidence>
<reference evidence="10" key="1">
    <citation type="journal article" date="2019" name="Int. J. Syst. Evol. Microbiol.">
        <title>The Global Catalogue of Microorganisms (GCM) 10K type strain sequencing project: providing services to taxonomists for standard genome sequencing and annotation.</title>
        <authorList>
            <consortium name="The Broad Institute Genomics Platform"/>
            <consortium name="The Broad Institute Genome Sequencing Center for Infectious Disease"/>
            <person name="Wu L."/>
            <person name="Ma J."/>
        </authorList>
    </citation>
    <scope>NUCLEOTIDE SEQUENCE [LARGE SCALE GENOMIC DNA]</scope>
    <source>
        <strain evidence="10">CGMCC 1.15341</strain>
    </source>
</reference>
<gene>
    <name evidence="9" type="primary">hpaC</name>
    <name evidence="9" type="ORF">GCM10011352_22280</name>
</gene>
<comment type="caution">
    <text evidence="9">The sequence shown here is derived from an EMBL/GenBank/DDBJ whole genome shotgun (WGS) entry which is preliminary data.</text>
</comment>
<keyword evidence="5" id="KW-0058">Aromatic hydrocarbons catabolism</keyword>
<evidence type="ECO:0000256" key="7">
    <source>
        <dbReference type="ARBA" id="ARBA00023027"/>
    </source>
</evidence>
<dbReference type="SUPFAM" id="SSF50475">
    <property type="entry name" value="FMN-binding split barrel"/>
    <property type="match status" value="1"/>
</dbReference>
<evidence type="ECO:0000256" key="2">
    <source>
        <dbReference type="ARBA" id="ARBA00006032"/>
    </source>
</evidence>
<sequence>MQNELQQLFRNAMSQLAAAVNVVTSRGESGTCGLTATAVCSVSDSPATLLVCINRNSETNAVFKANGRLCVNVCNAGQEEVSRHFAGMTGVAMEERFALDIWAPGAVLEQPMLRGALAALEGRIVDVAEVGSHSVFYTEIDNVVLCENQDALLYFNRGFRTLSTNG</sequence>